<feature type="compositionally biased region" description="Polar residues" evidence="1">
    <location>
        <begin position="357"/>
        <end position="375"/>
    </location>
</feature>
<reference evidence="2 3" key="1">
    <citation type="journal article" date="2020" name="bioRxiv">
        <title>Metabolic contributions of an alphaproteobacterial endosymbiont in the apicomplexan Cardiosporidium cionae.</title>
        <authorList>
            <person name="Hunter E.S."/>
            <person name="Paight C.J."/>
            <person name="Lane C.E."/>
        </authorList>
    </citation>
    <scope>NUCLEOTIDE SEQUENCE [LARGE SCALE GENOMIC DNA]</scope>
    <source>
        <strain evidence="2">ESH_2018</strain>
    </source>
</reference>
<comment type="caution">
    <text evidence="2">The sequence shown here is derived from an EMBL/GenBank/DDBJ whole genome shotgun (WGS) entry which is preliminary data.</text>
</comment>
<evidence type="ECO:0000313" key="3">
    <source>
        <dbReference type="Proteomes" id="UP000823046"/>
    </source>
</evidence>
<keyword evidence="3" id="KW-1185">Reference proteome</keyword>
<name>A0ABQ7JB33_9APIC</name>
<dbReference type="EMBL" id="JADAQX010000213">
    <property type="protein sequence ID" value="KAF8821213.1"/>
    <property type="molecule type" value="Genomic_DNA"/>
</dbReference>
<feature type="region of interest" description="Disordered" evidence="1">
    <location>
        <begin position="919"/>
        <end position="940"/>
    </location>
</feature>
<protein>
    <submittedName>
        <fullName evidence="2">AP2 domain transcription factor AP2XII-6</fullName>
    </submittedName>
</protein>
<organism evidence="2 3">
    <name type="scientific">Cardiosporidium cionae</name>
    <dbReference type="NCBI Taxonomy" id="476202"/>
    <lineage>
        <taxon>Eukaryota</taxon>
        <taxon>Sar</taxon>
        <taxon>Alveolata</taxon>
        <taxon>Apicomplexa</taxon>
        <taxon>Aconoidasida</taxon>
        <taxon>Nephromycida</taxon>
        <taxon>Cardiosporidium</taxon>
    </lineage>
</organism>
<gene>
    <name evidence="2" type="primary">AP2XII6</name>
    <name evidence="2" type="ORF">IE077_002313</name>
</gene>
<accession>A0ABQ7JB33</accession>
<proteinExistence type="predicted"/>
<sequence length="972" mass="108351">MVAQTNAALLPENHLFLSQSFCYSLKRCDCCKMVSSFRPSMKTETFCISSNVFSSQIDRKHRKKKCVCPRSTFKHKQNGKKFERGNASFQTQPVEKVKQLLSVLNGSVVILTNSEKSAKRFCKGTTTYFSVNSALKSPSYSPEAFQICGDGNLLPFDVSEASLSSHTSSKHSVYGSQFASVKRCGACYFGNLLTNAMRREVSQKYENDYPTSFPKVCKSMQRGTTVDSLKLSNPRPIAASRHLDEPFISRSIFLDPLKTHTRFPSYYSDRSTSAYVGTQFRNFVNQNSIFVSEDGRESSHSLKDEHFFNTACGLSWPYPASTESQTHPVATASSLSGLGKLPPSYLAEAMSASSCPTQKTTLSTPNLHPSSSTLRQDAPYTPFCDERKGEGTFKAIKSIPYCRHAARNVEVVFIEMPIFPPPMAIAVFVSDLQGQPSRLSGIALPSSGPPSKDKKNESIKVIITDKLYPRENGVAYDLEEDLANLLPGKSQILDDMKSGKMEFSSILDQTEECLTTEGNRFAVSRSDYPTVSRDHSGCTLEDEEMHSVDAYPSGGRDSPCEQPRLRKLVVKQSFGDSRRSKNKGKNGENLPTGVFFWNDSYVANWFESKKRKQYKISFKTVQYGNAIALRLAKLARSRRCTNIETLMSVISSSQINPTLHSSLHVATDSHAAEDPFSETHGTSMWPLQESPKVRDLSEGVFLAPASQPSDFSVSREKSIPLLCEKKYPKGSCFSVFDHTSASLPLMPQDPSSPWQRHLLPREPPLHDGKQLKPFDLAMQVTSDITASYFGLDQPKPHLTVSQVEDILYSSKELKENDEMDVNELESLIFPSPNFSPVTVPHEHSLEEAPLPSISSEMAQSIVWDINVYKVNLSSPYSVSSTNCNNDLTLNESIVSKPTERDSVSSDCFSSTYVLPEQRRDALITPTSPDNSPTERKSGVAETCDDRTVKEKVTMTWMISQPLYRMLCMPYEF</sequence>
<dbReference type="Proteomes" id="UP000823046">
    <property type="component" value="Unassembled WGS sequence"/>
</dbReference>
<evidence type="ECO:0000256" key="1">
    <source>
        <dbReference type="SAM" id="MobiDB-lite"/>
    </source>
</evidence>
<evidence type="ECO:0000313" key="2">
    <source>
        <dbReference type="EMBL" id="KAF8821213.1"/>
    </source>
</evidence>
<feature type="region of interest" description="Disordered" evidence="1">
    <location>
        <begin position="357"/>
        <end position="381"/>
    </location>
</feature>